<proteinExistence type="predicted"/>
<protein>
    <submittedName>
        <fullName evidence="1">Uncharacterized protein</fullName>
    </submittedName>
</protein>
<keyword evidence="2" id="KW-1185">Reference proteome</keyword>
<name>A0ACC0JSG3_CHOFU</name>
<dbReference type="Proteomes" id="UP001064048">
    <property type="component" value="Chromosome 26"/>
</dbReference>
<dbReference type="EMBL" id="CM046126">
    <property type="protein sequence ID" value="KAI8427107.1"/>
    <property type="molecule type" value="Genomic_DNA"/>
</dbReference>
<comment type="caution">
    <text evidence="1">The sequence shown here is derived from an EMBL/GenBank/DDBJ whole genome shotgun (WGS) entry which is preliminary data.</text>
</comment>
<organism evidence="1 2">
    <name type="scientific">Choristoneura fumiferana</name>
    <name type="common">Spruce budworm moth</name>
    <name type="synonym">Archips fumiferana</name>
    <dbReference type="NCBI Taxonomy" id="7141"/>
    <lineage>
        <taxon>Eukaryota</taxon>
        <taxon>Metazoa</taxon>
        <taxon>Ecdysozoa</taxon>
        <taxon>Arthropoda</taxon>
        <taxon>Hexapoda</taxon>
        <taxon>Insecta</taxon>
        <taxon>Pterygota</taxon>
        <taxon>Neoptera</taxon>
        <taxon>Endopterygota</taxon>
        <taxon>Lepidoptera</taxon>
        <taxon>Glossata</taxon>
        <taxon>Ditrysia</taxon>
        <taxon>Tortricoidea</taxon>
        <taxon>Tortricidae</taxon>
        <taxon>Tortricinae</taxon>
        <taxon>Choristoneura</taxon>
    </lineage>
</organism>
<sequence>MRLISLLDGRWVIKSEPSQLARWDSEKRRRKKTSATLKEDSGSDGENARMINIKNRFTPSSRKYFVVIPRLASNRTIVLKKSTELDLHLDNLNTLMRCSNATLMKLQGIWFQCCFCSSRYEDAAALKTHTLENHEDGKKIIGRSVAELILRVDITGLRCKLCELEVNDLDQIMEHLKTDHSEKIHTHIKSYMIPFKFDTKEPRCAICEMEFYNFKTLQLHMNSHFGNFLCKECGSGFVNERSLKVHVSRHANGLFKCETCQRVFDNNLKLKEHEKAVHRGMNKRHKCDFCDERFIGVIAKSAHMIKEHGLPVPEAKCPACDKTFKNHKYLITHKRTYHMMEKRHKCPECEKMFFSTHEVKQHMLTHSGQRDFKCVICSKAYGRKSTLREHMRIHADDRRFKCEHCGMAFVQKCSWRAHMRSKHGEEV</sequence>
<evidence type="ECO:0000313" key="1">
    <source>
        <dbReference type="EMBL" id="KAI8427107.1"/>
    </source>
</evidence>
<gene>
    <name evidence="1" type="ORF">MSG28_014735</name>
</gene>
<evidence type="ECO:0000313" key="2">
    <source>
        <dbReference type="Proteomes" id="UP001064048"/>
    </source>
</evidence>
<accession>A0ACC0JSG3</accession>
<reference evidence="1 2" key="1">
    <citation type="journal article" date="2022" name="Genome Biol. Evol.">
        <title>The Spruce Budworm Genome: Reconstructing the Evolutionary History of Antifreeze Proteins.</title>
        <authorList>
            <person name="Beliveau C."/>
            <person name="Gagne P."/>
            <person name="Picq S."/>
            <person name="Vernygora O."/>
            <person name="Keeling C.I."/>
            <person name="Pinkney K."/>
            <person name="Doucet D."/>
            <person name="Wen F."/>
            <person name="Johnston J.S."/>
            <person name="Maaroufi H."/>
            <person name="Boyle B."/>
            <person name="Laroche J."/>
            <person name="Dewar K."/>
            <person name="Juretic N."/>
            <person name="Blackburn G."/>
            <person name="Nisole A."/>
            <person name="Brunet B."/>
            <person name="Brandao M."/>
            <person name="Lumley L."/>
            <person name="Duan J."/>
            <person name="Quan G."/>
            <person name="Lucarotti C.J."/>
            <person name="Roe A.D."/>
            <person name="Sperling F.A.H."/>
            <person name="Levesque R.C."/>
            <person name="Cusson M."/>
        </authorList>
    </citation>
    <scope>NUCLEOTIDE SEQUENCE [LARGE SCALE GENOMIC DNA]</scope>
    <source>
        <strain evidence="1">Glfc:IPQL:Cfum</strain>
    </source>
</reference>